<name>A0A9I9E545_CUCME</name>
<protein>
    <recommendedName>
        <fullName evidence="2">Senescence-specific cysteine protease sag39</fullName>
    </recommendedName>
</protein>
<organism evidence="1">
    <name type="scientific">Cucumis melo</name>
    <name type="common">Muskmelon</name>
    <dbReference type="NCBI Taxonomy" id="3656"/>
    <lineage>
        <taxon>Eukaryota</taxon>
        <taxon>Viridiplantae</taxon>
        <taxon>Streptophyta</taxon>
        <taxon>Embryophyta</taxon>
        <taxon>Tracheophyta</taxon>
        <taxon>Spermatophyta</taxon>
        <taxon>Magnoliopsida</taxon>
        <taxon>eudicotyledons</taxon>
        <taxon>Gunneridae</taxon>
        <taxon>Pentapetalae</taxon>
        <taxon>rosids</taxon>
        <taxon>fabids</taxon>
        <taxon>Cucurbitales</taxon>
        <taxon>Cucurbitaceae</taxon>
        <taxon>Benincaseae</taxon>
        <taxon>Cucumis</taxon>
    </lineage>
</organism>
<sequence>MIKVLGDSHDKEMYDLLVEVTDLRKFVEEELHVLWKDVDEVRVECQSRHASNGNASISTSYIVVGTHGIKVPKPNMYNNTRNATMVENFLFGLEQYYEALGIVDDGAKIANASNFLHESTQLW</sequence>
<reference evidence="1" key="1">
    <citation type="submission" date="2023-03" db="UniProtKB">
        <authorList>
            <consortium name="EnsemblPlants"/>
        </authorList>
    </citation>
    <scope>IDENTIFICATION</scope>
</reference>
<evidence type="ECO:0008006" key="2">
    <source>
        <dbReference type="Google" id="ProtNLM"/>
    </source>
</evidence>
<evidence type="ECO:0000313" key="1">
    <source>
        <dbReference type="EnsemblPlants" id="MELO3C028897.2.1"/>
    </source>
</evidence>
<dbReference type="Gramene" id="MELO3C028897.2.1">
    <property type="protein sequence ID" value="MELO3C028897.2.1"/>
    <property type="gene ID" value="MELO3C028897.2"/>
</dbReference>
<dbReference type="EnsemblPlants" id="MELO3C028897.2.1">
    <property type="protein sequence ID" value="MELO3C028897.2.1"/>
    <property type="gene ID" value="MELO3C028897.2"/>
</dbReference>
<accession>A0A9I9E545</accession>
<dbReference type="AlphaFoldDB" id="A0A9I9E545"/>
<proteinExistence type="predicted"/>